<evidence type="ECO:0000313" key="3">
    <source>
        <dbReference type="EMBL" id="CAF3933572.1"/>
    </source>
</evidence>
<proteinExistence type="predicted"/>
<dbReference type="Proteomes" id="UP000663891">
    <property type="component" value="Unassembled WGS sequence"/>
</dbReference>
<gene>
    <name evidence="3" type="ORF">OKA104_LOCUS25965</name>
    <name evidence="2" type="ORF">VCS650_LOCUS39559</name>
</gene>
<dbReference type="EMBL" id="CAJOAY010002227">
    <property type="protein sequence ID" value="CAF3933572.1"/>
    <property type="molecule type" value="Genomic_DNA"/>
</dbReference>
<dbReference type="OrthoDB" id="10044633at2759"/>
<dbReference type="EMBL" id="CAJNON010001326">
    <property type="protein sequence ID" value="CAF1452512.1"/>
    <property type="molecule type" value="Genomic_DNA"/>
</dbReference>
<feature type="region of interest" description="Disordered" evidence="1">
    <location>
        <begin position="34"/>
        <end position="59"/>
    </location>
</feature>
<evidence type="ECO:0000313" key="4">
    <source>
        <dbReference type="Proteomes" id="UP000663891"/>
    </source>
</evidence>
<dbReference type="Proteomes" id="UP000663881">
    <property type="component" value="Unassembled WGS sequence"/>
</dbReference>
<dbReference type="AlphaFoldDB" id="A0A815PRY3"/>
<evidence type="ECO:0000313" key="2">
    <source>
        <dbReference type="EMBL" id="CAF1452512.1"/>
    </source>
</evidence>
<comment type="caution">
    <text evidence="2">The sequence shown here is derived from an EMBL/GenBank/DDBJ whole genome shotgun (WGS) entry which is preliminary data.</text>
</comment>
<protein>
    <submittedName>
        <fullName evidence="2">Uncharacterized protein</fullName>
    </submittedName>
</protein>
<evidence type="ECO:0000256" key="1">
    <source>
        <dbReference type="SAM" id="MobiDB-lite"/>
    </source>
</evidence>
<feature type="compositionally biased region" description="Basic residues" evidence="1">
    <location>
        <begin position="46"/>
        <end position="59"/>
    </location>
</feature>
<accession>A0A815PRY3</accession>
<name>A0A815PRY3_9BILA</name>
<organism evidence="2 4">
    <name type="scientific">Adineta steineri</name>
    <dbReference type="NCBI Taxonomy" id="433720"/>
    <lineage>
        <taxon>Eukaryota</taxon>
        <taxon>Metazoa</taxon>
        <taxon>Spiralia</taxon>
        <taxon>Gnathifera</taxon>
        <taxon>Rotifera</taxon>
        <taxon>Eurotatoria</taxon>
        <taxon>Bdelloidea</taxon>
        <taxon>Adinetida</taxon>
        <taxon>Adinetidae</taxon>
        <taxon>Adineta</taxon>
    </lineage>
</organism>
<sequence>MMNFNDNDNNNNRLINHSQSPIIQNCQGWYPCPSSQDESIQELQHKPKKKSRGNRKLQRYRRKLRKQGINPDTTCLTDTSIDIDSNNNNSKILNEPILSTVPFVNDTIVHQTKMTTITTKTDKTHANIHKHRLVSSEQPRKNMRMKRNIKRLTHINEVNSLTTMQPLKNILINNDNSIDYTDVPDEIFLEMLSTAFNGNTDRLNCLFNEKEKIEFVRHYTTLIDRLSYVKLQELQWNYYHHIGITQHIWTKRISKQLAEKNSICYTYGKSKLLIQQRRKKIQKQLQQTQYTIYLFEQQILFKTALYSDCYSEIKSLSSILHTFVHEHQQKVRDEFEYKKQKLILDATDHHLVQAFFDLMPDKLQITTARNVWKATANQTMINEQVAILEKRLSSKQTPPPSTLLDHMIDDIDKVLSTPNDVIEQNVSTNFPNDQLEKMNQLKHDIIQQSIITATNMSKNYLDMSLNRNYEESQTTEIQNAVLKAMETRRLHMMKRAQYLLQYKLASYFK</sequence>
<reference evidence="2" key="1">
    <citation type="submission" date="2021-02" db="EMBL/GenBank/DDBJ databases">
        <authorList>
            <person name="Nowell W R."/>
        </authorList>
    </citation>
    <scope>NUCLEOTIDE SEQUENCE</scope>
</reference>